<accession>A0A8C0URY1</accession>
<dbReference type="Proteomes" id="UP000694410">
    <property type="component" value="Unplaced"/>
</dbReference>
<reference evidence="1" key="1">
    <citation type="submission" date="2025-08" db="UniProtKB">
        <authorList>
            <consortium name="Ensembl"/>
        </authorList>
    </citation>
    <scope>IDENTIFICATION</scope>
</reference>
<organism evidence="1 2">
    <name type="scientific">Cyanistes caeruleus</name>
    <name type="common">Eurasian blue tit</name>
    <name type="synonym">Parus caeruleus</name>
    <dbReference type="NCBI Taxonomy" id="156563"/>
    <lineage>
        <taxon>Eukaryota</taxon>
        <taxon>Metazoa</taxon>
        <taxon>Chordata</taxon>
        <taxon>Craniata</taxon>
        <taxon>Vertebrata</taxon>
        <taxon>Euteleostomi</taxon>
        <taxon>Archelosauria</taxon>
        <taxon>Archosauria</taxon>
        <taxon>Dinosauria</taxon>
        <taxon>Saurischia</taxon>
        <taxon>Theropoda</taxon>
        <taxon>Coelurosauria</taxon>
        <taxon>Aves</taxon>
        <taxon>Neognathae</taxon>
        <taxon>Neoaves</taxon>
        <taxon>Telluraves</taxon>
        <taxon>Australaves</taxon>
        <taxon>Passeriformes</taxon>
        <taxon>Paridae</taxon>
        <taxon>Cyanistes</taxon>
    </lineage>
</organism>
<dbReference type="Ensembl" id="ENSCCET00000020711.1">
    <property type="protein sequence ID" value="ENSCCEP00000013291.1"/>
    <property type="gene ID" value="ENSCCEG00000012801.1"/>
</dbReference>
<dbReference type="AlphaFoldDB" id="A0A8C0URY1"/>
<name>A0A8C0URY1_CYACU</name>
<proteinExistence type="predicted"/>
<reference evidence="1" key="2">
    <citation type="submission" date="2025-09" db="UniProtKB">
        <authorList>
            <consortium name="Ensembl"/>
        </authorList>
    </citation>
    <scope>IDENTIFICATION</scope>
</reference>
<sequence length="130" mass="14784">DAWRGLWGLSSVAQRQLVLFQTPSSPLQILLGLKEKQETHNLLERWLESKWGSLECLKQHQKSMVGNRFRCSSTFRHLNTPIPTTGGVNVSAPVIVTGECVWALLWYLPLHHSPGNCTFPHSKRLHQCQC</sequence>
<keyword evidence="2" id="KW-1185">Reference proteome</keyword>
<evidence type="ECO:0000313" key="2">
    <source>
        <dbReference type="Proteomes" id="UP000694410"/>
    </source>
</evidence>
<protein>
    <submittedName>
        <fullName evidence="1">Uncharacterized protein</fullName>
    </submittedName>
</protein>
<evidence type="ECO:0000313" key="1">
    <source>
        <dbReference type="Ensembl" id="ENSCCEP00000013291.1"/>
    </source>
</evidence>